<organism evidence="4 5">
    <name type="scientific">Gracilibacillus xinjiangensis</name>
    <dbReference type="NCBI Taxonomy" id="1193282"/>
    <lineage>
        <taxon>Bacteria</taxon>
        <taxon>Bacillati</taxon>
        <taxon>Bacillota</taxon>
        <taxon>Bacilli</taxon>
        <taxon>Bacillales</taxon>
        <taxon>Bacillaceae</taxon>
        <taxon>Gracilibacillus</taxon>
    </lineage>
</organism>
<accession>A0ABV8WWC2</accession>
<dbReference type="Gene3D" id="3.60.21.10">
    <property type="match status" value="1"/>
</dbReference>
<protein>
    <submittedName>
        <fullName evidence="4">Metallophosphoesterase</fullName>
    </submittedName>
</protein>
<dbReference type="InterPro" id="IPR004843">
    <property type="entry name" value="Calcineurin-like_PHP"/>
</dbReference>
<evidence type="ECO:0000256" key="1">
    <source>
        <dbReference type="ARBA" id="ARBA00022723"/>
    </source>
</evidence>
<dbReference type="SUPFAM" id="SSF56300">
    <property type="entry name" value="Metallo-dependent phosphatases"/>
    <property type="match status" value="1"/>
</dbReference>
<dbReference type="EMBL" id="JBHSDT010000008">
    <property type="protein sequence ID" value="MFC4404151.1"/>
    <property type="molecule type" value="Genomic_DNA"/>
</dbReference>
<dbReference type="CDD" id="cd07385">
    <property type="entry name" value="MPP_YkuE_C"/>
    <property type="match status" value="1"/>
</dbReference>
<proteinExistence type="predicted"/>
<dbReference type="PANTHER" id="PTHR31302">
    <property type="entry name" value="TRANSMEMBRANE PROTEIN WITH METALLOPHOSPHOESTERASE DOMAIN-RELATED"/>
    <property type="match status" value="1"/>
</dbReference>
<keyword evidence="5" id="KW-1185">Reference proteome</keyword>
<keyword evidence="2" id="KW-0378">Hydrolase</keyword>
<dbReference type="PANTHER" id="PTHR31302:SF31">
    <property type="entry name" value="PHOSPHODIESTERASE YAEI"/>
    <property type="match status" value="1"/>
</dbReference>
<dbReference type="Pfam" id="PF00149">
    <property type="entry name" value="Metallophos"/>
    <property type="match status" value="1"/>
</dbReference>
<dbReference type="RefSeq" id="WP_390252689.1">
    <property type="nucleotide sequence ID" value="NZ_JBHSDT010000008.1"/>
</dbReference>
<dbReference type="Proteomes" id="UP001595882">
    <property type="component" value="Unassembled WGS sequence"/>
</dbReference>
<evidence type="ECO:0000259" key="3">
    <source>
        <dbReference type="Pfam" id="PF00149"/>
    </source>
</evidence>
<keyword evidence="1" id="KW-0479">Metal-binding</keyword>
<dbReference type="InterPro" id="IPR051158">
    <property type="entry name" value="Metallophosphoesterase_sf"/>
</dbReference>
<comment type="caution">
    <text evidence="4">The sequence shown here is derived from an EMBL/GenBank/DDBJ whole genome shotgun (WGS) entry which is preliminary data.</text>
</comment>
<feature type="domain" description="Calcineurin-like phosphoesterase" evidence="3">
    <location>
        <begin position="47"/>
        <end position="208"/>
    </location>
</feature>
<dbReference type="InterPro" id="IPR029052">
    <property type="entry name" value="Metallo-depent_PP-like"/>
</dbReference>
<name>A0ABV8WWC2_9BACI</name>
<evidence type="ECO:0000313" key="5">
    <source>
        <dbReference type="Proteomes" id="UP001595882"/>
    </source>
</evidence>
<evidence type="ECO:0000313" key="4">
    <source>
        <dbReference type="EMBL" id="MFC4404151.1"/>
    </source>
</evidence>
<evidence type="ECO:0000256" key="2">
    <source>
        <dbReference type="ARBA" id="ARBA00022801"/>
    </source>
</evidence>
<sequence length="274" mass="31138">MLKKILYVSGALSILGLLGKVYHDTNVVKVTPVTFMTNRLRKDNNISILQISDLHNKTFGNHHQSLIKQIKRVNADIIVITGDLIDRKTMDFRAVIRFVNELKKMNQHIFYVTGNHERDNLYLNKFLLQLETSGVRILDNKTTYLQHNEEQIQLMGISGDSLKNGNIKELLQKVDDRNFTLFLSHVPNAVKYLTGTSIDLVLSGHTHGGQIRLPVIGSVMVPDQGLFPYFDKGVYEWEKGKLLYIDSGAGTTRLPVRFLNQSQISIIHIRGNKS</sequence>
<reference evidence="5" key="1">
    <citation type="journal article" date="2019" name="Int. J. Syst. Evol. Microbiol.">
        <title>The Global Catalogue of Microorganisms (GCM) 10K type strain sequencing project: providing services to taxonomists for standard genome sequencing and annotation.</title>
        <authorList>
            <consortium name="The Broad Institute Genomics Platform"/>
            <consortium name="The Broad Institute Genome Sequencing Center for Infectious Disease"/>
            <person name="Wu L."/>
            <person name="Ma J."/>
        </authorList>
    </citation>
    <scope>NUCLEOTIDE SEQUENCE [LARGE SCALE GENOMIC DNA]</scope>
    <source>
        <strain evidence="5">CCUG 37865</strain>
    </source>
</reference>
<gene>
    <name evidence="4" type="ORF">ACFOY7_13840</name>
</gene>